<dbReference type="Gene3D" id="3.40.50.1820">
    <property type="entry name" value="alpha/beta hydrolase"/>
    <property type="match status" value="1"/>
</dbReference>
<dbReference type="PANTHER" id="PTHR43194">
    <property type="entry name" value="HYDROLASE ALPHA/BETA FOLD FAMILY"/>
    <property type="match status" value="1"/>
</dbReference>
<dbReference type="GO" id="GO:0016787">
    <property type="term" value="F:hydrolase activity"/>
    <property type="evidence" value="ECO:0007669"/>
    <property type="project" value="UniProtKB-KW"/>
</dbReference>
<dbReference type="SUPFAM" id="SSF53474">
    <property type="entry name" value="alpha/beta-Hydrolases"/>
    <property type="match status" value="1"/>
</dbReference>
<dbReference type="STRING" id="927083.DB32_004361"/>
<evidence type="ECO:0000313" key="2">
    <source>
        <dbReference type="EMBL" id="AKF07212.1"/>
    </source>
</evidence>
<reference evidence="2 3" key="1">
    <citation type="submission" date="2015-03" db="EMBL/GenBank/DDBJ databases">
        <title>Genome assembly of Sandaracinus amylolyticus DSM 53668.</title>
        <authorList>
            <person name="Sharma G."/>
            <person name="Subramanian S."/>
        </authorList>
    </citation>
    <scope>NUCLEOTIDE SEQUENCE [LARGE SCALE GENOMIC DNA]</scope>
    <source>
        <strain evidence="2 3">DSM 53668</strain>
    </source>
</reference>
<dbReference type="EMBL" id="CP011125">
    <property type="protein sequence ID" value="AKF07212.1"/>
    <property type="molecule type" value="Genomic_DNA"/>
</dbReference>
<dbReference type="InterPro" id="IPR029058">
    <property type="entry name" value="AB_hydrolase_fold"/>
</dbReference>
<evidence type="ECO:0000259" key="1">
    <source>
        <dbReference type="Pfam" id="PF12697"/>
    </source>
</evidence>
<dbReference type="AlphaFoldDB" id="A0A0F6W4E8"/>
<keyword evidence="2" id="KW-0378">Hydrolase</keyword>
<dbReference type="OrthoDB" id="9780765at2"/>
<proteinExistence type="predicted"/>
<dbReference type="Pfam" id="PF12697">
    <property type="entry name" value="Abhydrolase_6"/>
    <property type="match status" value="1"/>
</dbReference>
<dbReference type="RefSeq" id="WP_053234496.1">
    <property type="nucleotide sequence ID" value="NZ_CP011125.1"/>
</dbReference>
<evidence type="ECO:0000313" key="3">
    <source>
        <dbReference type="Proteomes" id="UP000034883"/>
    </source>
</evidence>
<feature type="domain" description="AB hydrolase-1" evidence="1">
    <location>
        <begin position="15"/>
        <end position="248"/>
    </location>
</feature>
<name>A0A0F6W4E8_9BACT</name>
<dbReference type="Proteomes" id="UP000034883">
    <property type="component" value="Chromosome"/>
</dbReference>
<keyword evidence="3" id="KW-1185">Reference proteome</keyword>
<dbReference type="KEGG" id="samy:DB32_004361"/>
<dbReference type="InterPro" id="IPR050228">
    <property type="entry name" value="Carboxylesterase_BioH"/>
</dbReference>
<accession>A0A0F6W4E8</accession>
<dbReference type="InterPro" id="IPR000073">
    <property type="entry name" value="AB_hydrolase_1"/>
</dbReference>
<gene>
    <name evidence="2" type="ORF">DB32_004361</name>
</gene>
<dbReference type="PRINTS" id="PR00111">
    <property type="entry name" value="ABHYDROLASE"/>
</dbReference>
<sequence>MSELHVSTMGAGDPVVLLHSGGMSSRQWRKIAERLAPSHHVITPDFLGSGESPPHAEPFDHVQDVEAVERVIDRVGAVHLVGHSYGGLVALTVARRRPSTIRSLAVYDPVAFELVREANDVEALADLDRAARDPIFTDDTRGGGEAWYRAFVEFWNGKGAWDALPADRRASFLRVGAKVYLEVRSLMRDATRAEAYRAITAPTLLMHGARSPIVAHRIVAILGRAIARSKVRAIEGAGHMGPITHGDVVGSAIAEHLAANG</sequence>
<organism evidence="2 3">
    <name type="scientific">Sandaracinus amylolyticus</name>
    <dbReference type="NCBI Taxonomy" id="927083"/>
    <lineage>
        <taxon>Bacteria</taxon>
        <taxon>Pseudomonadati</taxon>
        <taxon>Myxococcota</taxon>
        <taxon>Polyangia</taxon>
        <taxon>Polyangiales</taxon>
        <taxon>Sandaracinaceae</taxon>
        <taxon>Sandaracinus</taxon>
    </lineage>
</organism>
<protein>
    <submittedName>
        <fullName evidence="2">Alpha/beta superfamily hydrolase</fullName>
    </submittedName>
</protein>
<dbReference type="PANTHER" id="PTHR43194:SF2">
    <property type="entry name" value="PEROXISOMAL MEMBRANE PROTEIN LPX1"/>
    <property type="match status" value="1"/>
</dbReference>